<reference evidence="1" key="1">
    <citation type="submission" date="2018-02" db="EMBL/GenBank/DDBJ databases">
        <title>Rhizophora mucronata_Transcriptome.</title>
        <authorList>
            <person name="Meera S.P."/>
            <person name="Sreeshan A."/>
            <person name="Augustine A."/>
        </authorList>
    </citation>
    <scope>NUCLEOTIDE SEQUENCE</scope>
    <source>
        <tissue evidence="1">Leaf</tissue>
    </source>
</reference>
<protein>
    <submittedName>
        <fullName evidence="1">Uncharacterized protein</fullName>
    </submittedName>
</protein>
<dbReference type="EMBL" id="GGEC01073521">
    <property type="protein sequence ID" value="MBX54005.1"/>
    <property type="molecule type" value="Transcribed_RNA"/>
</dbReference>
<organism evidence="1">
    <name type="scientific">Rhizophora mucronata</name>
    <name type="common">Asiatic mangrove</name>
    <dbReference type="NCBI Taxonomy" id="61149"/>
    <lineage>
        <taxon>Eukaryota</taxon>
        <taxon>Viridiplantae</taxon>
        <taxon>Streptophyta</taxon>
        <taxon>Embryophyta</taxon>
        <taxon>Tracheophyta</taxon>
        <taxon>Spermatophyta</taxon>
        <taxon>Magnoliopsida</taxon>
        <taxon>eudicotyledons</taxon>
        <taxon>Gunneridae</taxon>
        <taxon>Pentapetalae</taxon>
        <taxon>rosids</taxon>
        <taxon>fabids</taxon>
        <taxon>Malpighiales</taxon>
        <taxon>Rhizophoraceae</taxon>
        <taxon>Rhizophora</taxon>
    </lineage>
</organism>
<evidence type="ECO:0000313" key="1">
    <source>
        <dbReference type="EMBL" id="MBX54005.1"/>
    </source>
</evidence>
<sequence length="19" mass="2379">MFKLQKQPPCKHRDKIMHI</sequence>
<dbReference type="AlphaFoldDB" id="A0A2P2PGZ8"/>
<proteinExistence type="predicted"/>
<accession>A0A2P2PGZ8</accession>
<name>A0A2P2PGZ8_RHIMU</name>